<keyword evidence="8" id="KW-0963">Cytoplasm</keyword>
<dbReference type="STRING" id="1503961.SAMN05421736_12733"/>
<dbReference type="PROSITE" id="PS01195">
    <property type="entry name" value="PEPT_TRNA_HYDROL_1"/>
    <property type="match status" value="1"/>
</dbReference>
<comment type="similarity">
    <text evidence="5 8 10">Belongs to the PTH family.</text>
</comment>
<dbReference type="HAMAP" id="MF_00083">
    <property type="entry name" value="Pept_tRNA_hydro_bact"/>
    <property type="match status" value="1"/>
</dbReference>
<evidence type="ECO:0000256" key="8">
    <source>
        <dbReference type="HAMAP-Rule" id="MF_00083"/>
    </source>
</evidence>
<evidence type="ECO:0000256" key="2">
    <source>
        <dbReference type="ARBA" id="ARBA00022555"/>
    </source>
</evidence>
<evidence type="ECO:0000313" key="13">
    <source>
        <dbReference type="Proteomes" id="UP000198935"/>
    </source>
</evidence>
<name>A0A1H3UVF0_9BACI</name>
<dbReference type="PROSITE" id="PS01196">
    <property type="entry name" value="PEPT_TRNA_HYDROL_2"/>
    <property type="match status" value="1"/>
</dbReference>
<evidence type="ECO:0000313" key="12">
    <source>
        <dbReference type="EMBL" id="SDZ66430.1"/>
    </source>
</evidence>
<feature type="site" description="Stabilizes the basic form of H active site to accept a proton" evidence="8">
    <location>
        <position position="163"/>
    </location>
</feature>
<keyword evidence="3 8" id="KW-0378">Hydrolase</keyword>
<keyword evidence="2 8" id="KW-0820">tRNA-binding</keyword>
<evidence type="ECO:0000256" key="1">
    <source>
        <dbReference type="ARBA" id="ARBA00013260"/>
    </source>
</evidence>
<dbReference type="GO" id="GO:0006515">
    <property type="term" value="P:protein quality control for misfolded or incompletely synthesized proteins"/>
    <property type="evidence" value="ECO:0007669"/>
    <property type="project" value="UniProtKB-UniRule"/>
</dbReference>
<feature type="region of interest" description="Disordered" evidence="11">
    <location>
        <begin position="12"/>
        <end position="49"/>
    </location>
</feature>
<dbReference type="EMBL" id="FNPI01000027">
    <property type="protein sequence ID" value="SDZ66430.1"/>
    <property type="molecule type" value="Genomic_DNA"/>
</dbReference>
<evidence type="ECO:0000256" key="11">
    <source>
        <dbReference type="SAM" id="MobiDB-lite"/>
    </source>
</evidence>
<feature type="compositionally biased region" description="Polar residues" evidence="11">
    <location>
        <begin position="39"/>
        <end position="48"/>
    </location>
</feature>
<comment type="function">
    <text evidence="8">Catalyzes the release of premature peptidyl moieties from peptidyl-tRNA molecules trapped in stalled 50S ribosomal subunits, and thus maintains levels of free tRNAs and 50S ribosomes.</text>
</comment>
<protein>
    <recommendedName>
        <fullName evidence="7 8">Peptidyl-tRNA hydrolase</fullName>
        <shortName evidence="8">Pth</shortName>
        <ecNumber evidence="1 8">3.1.1.29</ecNumber>
    </recommendedName>
</protein>
<dbReference type="GO" id="GO:0005737">
    <property type="term" value="C:cytoplasm"/>
    <property type="evidence" value="ECO:0007669"/>
    <property type="project" value="UniProtKB-SubCell"/>
</dbReference>
<feature type="binding site" evidence="8">
    <location>
        <position position="138"/>
    </location>
    <ligand>
        <name>tRNA</name>
        <dbReference type="ChEBI" id="CHEBI:17843"/>
    </ligand>
</feature>
<dbReference type="AlphaFoldDB" id="A0A1H3UVF0"/>
<dbReference type="FunFam" id="3.40.50.1470:FF:000001">
    <property type="entry name" value="Peptidyl-tRNA hydrolase"/>
    <property type="match status" value="1"/>
</dbReference>
<dbReference type="CDD" id="cd00462">
    <property type="entry name" value="PTH"/>
    <property type="match status" value="1"/>
</dbReference>
<evidence type="ECO:0000256" key="6">
    <source>
        <dbReference type="ARBA" id="ARBA00048707"/>
    </source>
</evidence>
<evidence type="ECO:0000256" key="5">
    <source>
        <dbReference type="ARBA" id="ARBA00038063"/>
    </source>
</evidence>
<feature type="compositionally biased region" description="Basic residues" evidence="11">
    <location>
        <begin position="12"/>
        <end position="23"/>
    </location>
</feature>
<dbReference type="GO" id="GO:0072344">
    <property type="term" value="P:rescue of stalled ribosome"/>
    <property type="evidence" value="ECO:0007669"/>
    <property type="project" value="UniProtKB-UniRule"/>
</dbReference>
<comment type="catalytic activity">
    <reaction evidence="6 8 9">
        <text>an N-acyl-L-alpha-aminoacyl-tRNA + H2O = an N-acyl-L-amino acid + a tRNA + H(+)</text>
        <dbReference type="Rhea" id="RHEA:54448"/>
        <dbReference type="Rhea" id="RHEA-COMP:10123"/>
        <dbReference type="Rhea" id="RHEA-COMP:13883"/>
        <dbReference type="ChEBI" id="CHEBI:15377"/>
        <dbReference type="ChEBI" id="CHEBI:15378"/>
        <dbReference type="ChEBI" id="CHEBI:59874"/>
        <dbReference type="ChEBI" id="CHEBI:78442"/>
        <dbReference type="ChEBI" id="CHEBI:138191"/>
        <dbReference type="EC" id="3.1.1.29"/>
    </reaction>
</comment>
<comment type="subunit">
    <text evidence="8">Monomer.</text>
</comment>
<dbReference type="GO" id="GO:0004045">
    <property type="term" value="F:peptidyl-tRNA hydrolase activity"/>
    <property type="evidence" value="ECO:0007669"/>
    <property type="project" value="UniProtKB-UniRule"/>
</dbReference>
<feature type="site" description="Discriminates between blocked and unblocked aminoacyl-tRNA" evidence="8">
    <location>
        <position position="81"/>
    </location>
</feature>
<dbReference type="NCBIfam" id="TIGR00447">
    <property type="entry name" value="pth"/>
    <property type="match status" value="1"/>
</dbReference>
<feature type="binding site" evidence="8">
    <location>
        <position position="136"/>
    </location>
    <ligand>
        <name>tRNA</name>
        <dbReference type="ChEBI" id="CHEBI:17843"/>
    </ligand>
</feature>
<keyword evidence="13" id="KW-1185">Reference proteome</keyword>
<dbReference type="InterPro" id="IPR036416">
    <property type="entry name" value="Pept_tRNA_hydro_sf"/>
</dbReference>
<dbReference type="Pfam" id="PF01195">
    <property type="entry name" value="Pept_tRNA_hydro"/>
    <property type="match status" value="1"/>
</dbReference>
<proteinExistence type="inferred from homology"/>
<dbReference type="GO" id="GO:0000049">
    <property type="term" value="F:tRNA binding"/>
    <property type="evidence" value="ECO:0007669"/>
    <property type="project" value="UniProtKB-UniRule"/>
</dbReference>
<gene>
    <name evidence="8" type="primary">pth</name>
    <name evidence="12" type="ORF">SAMN05421736_12733</name>
</gene>
<evidence type="ECO:0000256" key="10">
    <source>
        <dbReference type="RuleBase" id="RU004320"/>
    </source>
</evidence>
<comment type="function">
    <text evidence="8">Hydrolyzes ribosome-free peptidyl-tRNAs (with 1 or more amino acids incorporated), which drop off the ribosome during protein synthesis, or as a result of ribosome stalling.</text>
</comment>
<keyword evidence="4 8" id="KW-0694">RNA-binding</keyword>
<evidence type="ECO:0000256" key="7">
    <source>
        <dbReference type="ARBA" id="ARBA00050038"/>
    </source>
</evidence>
<feature type="binding site" evidence="8">
    <location>
        <position position="184"/>
    </location>
    <ligand>
        <name>tRNA</name>
        <dbReference type="ChEBI" id="CHEBI:17843"/>
    </ligand>
</feature>
<dbReference type="PANTHER" id="PTHR17224:SF1">
    <property type="entry name" value="PEPTIDYL-TRNA HYDROLASE"/>
    <property type="match status" value="1"/>
</dbReference>
<organism evidence="12 13">
    <name type="scientific">Evansella caseinilytica</name>
    <dbReference type="NCBI Taxonomy" id="1503961"/>
    <lineage>
        <taxon>Bacteria</taxon>
        <taxon>Bacillati</taxon>
        <taxon>Bacillota</taxon>
        <taxon>Bacilli</taxon>
        <taxon>Bacillales</taxon>
        <taxon>Bacillaceae</taxon>
        <taxon>Evansella</taxon>
    </lineage>
</organism>
<dbReference type="PANTHER" id="PTHR17224">
    <property type="entry name" value="PEPTIDYL-TRNA HYDROLASE"/>
    <property type="match status" value="1"/>
</dbReference>
<evidence type="ECO:0000256" key="4">
    <source>
        <dbReference type="ARBA" id="ARBA00022884"/>
    </source>
</evidence>
<dbReference type="InterPro" id="IPR018171">
    <property type="entry name" value="Pept_tRNA_hydro_CS"/>
</dbReference>
<comment type="subcellular location">
    <subcellularLocation>
        <location evidence="8">Cytoplasm</location>
    </subcellularLocation>
</comment>
<sequence>MLWKNLFKKHVRKGGHNSGKKVGARQARAAERTVPYVSSGETAQQRDSQAMFPRLFEHPLKGRQDRESGDKQVKLIAGLGNPGMKYDGTRHNVGFDVIDLCAEKLGIELNKSKFKGVYGEKMINGEKIILLKPLTYMNLSGESVAPLMKFYRVEPNNLVVIYDDLDLGPGAVRLRQKGSAGGHNGMKSIIAHIGTEAFNRIRVGVGRPPKGEPVPDYVLGKPFAEERTAINEAVQKSAEAVVAWTSDTFIKVMNVYNK</sequence>
<dbReference type="Gene3D" id="3.40.50.1470">
    <property type="entry name" value="Peptidyl-tRNA hydrolase"/>
    <property type="match status" value="1"/>
</dbReference>
<accession>A0A1H3UVF0</accession>
<evidence type="ECO:0000256" key="3">
    <source>
        <dbReference type="ARBA" id="ARBA00022801"/>
    </source>
</evidence>
<evidence type="ECO:0000256" key="9">
    <source>
        <dbReference type="RuleBase" id="RU000673"/>
    </source>
</evidence>
<dbReference type="Proteomes" id="UP000198935">
    <property type="component" value="Unassembled WGS sequence"/>
</dbReference>
<reference evidence="13" key="1">
    <citation type="submission" date="2016-10" db="EMBL/GenBank/DDBJ databases">
        <authorList>
            <person name="Varghese N."/>
            <person name="Submissions S."/>
        </authorList>
    </citation>
    <scope>NUCLEOTIDE SEQUENCE [LARGE SCALE GENOMIC DNA]</scope>
    <source>
        <strain evidence="13">SP</strain>
    </source>
</reference>
<dbReference type="SUPFAM" id="SSF53178">
    <property type="entry name" value="Peptidyl-tRNA hydrolase-like"/>
    <property type="match status" value="1"/>
</dbReference>
<feature type="active site" description="Proton acceptor" evidence="8">
    <location>
        <position position="91"/>
    </location>
</feature>
<feature type="binding site" evidence="8">
    <location>
        <position position="86"/>
    </location>
    <ligand>
        <name>tRNA</name>
        <dbReference type="ChEBI" id="CHEBI:17843"/>
    </ligand>
</feature>
<dbReference type="InterPro" id="IPR001328">
    <property type="entry name" value="Pept_tRNA_hydro"/>
</dbReference>
<dbReference type="EC" id="3.1.1.29" evidence="1 8"/>